<proteinExistence type="inferred from homology"/>
<keyword evidence="9" id="KW-0694">RNA-binding</keyword>
<accession>A0A2J7QFW3</accession>
<evidence type="ECO:0000256" key="13">
    <source>
        <dbReference type="SAM" id="MobiDB-lite"/>
    </source>
</evidence>
<dbReference type="Proteomes" id="UP000235965">
    <property type="component" value="Unassembled WGS sequence"/>
</dbReference>
<dbReference type="GO" id="GO:0005634">
    <property type="term" value="C:nucleus"/>
    <property type="evidence" value="ECO:0007669"/>
    <property type="project" value="TreeGrafter"/>
</dbReference>
<evidence type="ECO:0000313" key="14">
    <source>
        <dbReference type="EMBL" id="PNF27458.1"/>
    </source>
</evidence>
<evidence type="ECO:0000256" key="10">
    <source>
        <dbReference type="ARBA" id="ARBA00023158"/>
    </source>
</evidence>
<dbReference type="EC" id="2.1.1.386" evidence="11"/>
<feature type="region of interest" description="Disordered" evidence="13">
    <location>
        <begin position="931"/>
        <end position="959"/>
    </location>
</feature>
<dbReference type="GO" id="GO:0030422">
    <property type="term" value="P:siRNA processing"/>
    <property type="evidence" value="ECO:0007669"/>
    <property type="project" value="TreeGrafter"/>
</dbReference>
<evidence type="ECO:0000256" key="1">
    <source>
        <dbReference type="ARBA" id="ARBA00001946"/>
    </source>
</evidence>
<evidence type="ECO:0000256" key="6">
    <source>
        <dbReference type="ARBA" id="ARBA00022691"/>
    </source>
</evidence>
<dbReference type="GO" id="GO:0090486">
    <property type="term" value="F:small RNA 2'-O-methyltransferase activity"/>
    <property type="evidence" value="ECO:0007669"/>
    <property type="project" value="UniProtKB-EC"/>
</dbReference>
<feature type="compositionally biased region" description="Acidic residues" evidence="13">
    <location>
        <begin position="933"/>
        <end position="944"/>
    </location>
</feature>
<dbReference type="STRING" id="105785.A0A2J7QFW3"/>
<dbReference type="AlphaFoldDB" id="A0A2J7QFW3"/>
<name>A0A2J7QFW3_9NEOP</name>
<evidence type="ECO:0000256" key="8">
    <source>
        <dbReference type="ARBA" id="ARBA00022842"/>
    </source>
</evidence>
<protein>
    <recommendedName>
        <fullName evidence="3">Small RNA 2'-O-methyltransferase</fullName>
        <ecNumber evidence="11">2.1.1.386</ecNumber>
    </recommendedName>
</protein>
<evidence type="ECO:0000256" key="4">
    <source>
        <dbReference type="ARBA" id="ARBA00022603"/>
    </source>
</evidence>
<gene>
    <name evidence="14" type="ORF">B7P43_G12955</name>
</gene>
<sequence length="990" mass="111381">MLSDVKYGGKFVSCRFCIEMILLFHTLCIVTRCILTVISKSIFSKAEDVSGEQETNSYFILNIDITSEAEFEPGLGIRFFPPVYVQRYLAVKNILQDERWHGKIKKVVDFGCGEFGLFPYIKHIPGLQELMTIDIDREMLDYYCCRAAPLKADYLDNRQEPLTVHVFAGSIADKDPRLLGTDAVICIELIEHLYPDTLEAVPHTVFGFIQPLISIFTTPNLDFNVLFPNFTGFRHPDHKFEWSRVQFEDWATNITTRYPAYTVKFCGVGQGPKGTEEHGCCSQMAVFVKLSHYTPTPLIHLASHHQDLEVEECEETYLTVRKYDYPFYIDNRTNEEKILHEAEYYIRVLASNEKYCSDMSIRIPLRHLLPHVDICDSTSELRNILEDAGWQVTGQLQDDVAVVYPYYGEYESSTHESEFLYREEQEEGMANEQVQVADYKEENWDVSEFHEYDDNVTSHFVEGVDDWSCGIIEPQCDMQLEWAGRTELQDVIGNSSDSCKTRKDELMECSGCIRNGKCEISVSDGGHLSAKNSEELIQSTLQHSHDFSAALNSKDNTDIRSLADLEPELSAEQTFTPFVGHSASKEGFEFSEIIQNCKSVNAVNVESQKFDLDFEKYSNSEALTDHKSQKHKKMGDILCPCSESRKVIGKLQNSQHVELQASQLKSSNVNLSSQYSSSNRNTEKLINVCQVLHAEESLSAELLNLHLKQETVDGSTSQAVIGQPLNFCSASSSVQESSQERSLVESCSVDEQNDKAVDSGYPNSFSVQDMDMDLTPEQVDEISTESDEILTENSEDSEYYESESSEERDHIDNNDGLLFQHHHQALYDPMVLVVENGDVANNNRDGEGNNAVAIIQPPQEPVEALDPADDLIPLLAAAEDFDNDNDIILPDDIEPFPHWLLHLLGLANPGGGDIQNYIVLPVGDGGFLLPDEGLGDIDDNDDIDASSSSSSEVSDNEGVLNDLDNNELVVLADMEEGENQVHSKVVYRLS</sequence>
<evidence type="ECO:0000256" key="5">
    <source>
        <dbReference type="ARBA" id="ARBA00022679"/>
    </source>
</evidence>
<dbReference type="InParanoid" id="A0A2J7QFW3"/>
<evidence type="ECO:0000256" key="9">
    <source>
        <dbReference type="ARBA" id="ARBA00022884"/>
    </source>
</evidence>
<keyword evidence="8" id="KW-0460">Magnesium</keyword>
<comment type="catalytic activity">
    <reaction evidence="12">
        <text>small RNA 3'-end nucleotide + S-adenosyl-L-methionine = small RNA 3'-end 2'-O-methylnucleotide + S-adenosyl-L-homocysteine + H(+)</text>
        <dbReference type="Rhea" id="RHEA:37887"/>
        <dbReference type="Rhea" id="RHEA-COMP:10415"/>
        <dbReference type="Rhea" id="RHEA-COMP:10416"/>
        <dbReference type="ChEBI" id="CHEBI:15378"/>
        <dbReference type="ChEBI" id="CHEBI:57856"/>
        <dbReference type="ChEBI" id="CHEBI:59789"/>
        <dbReference type="ChEBI" id="CHEBI:74896"/>
        <dbReference type="ChEBI" id="CHEBI:74898"/>
        <dbReference type="EC" id="2.1.1.386"/>
    </reaction>
</comment>
<reference evidence="14 15" key="1">
    <citation type="submission" date="2017-12" db="EMBL/GenBank/DDBJ databases">
        <title>Hemimetabolous genomes reveal molecular basis of termite eusociality.</title>
        <authorList>
            <person name="Harrison M.C."/>
            <person name="Jongepier E."/>
            <person name="Robertson H.M."/>
            <person name="Arning N."/>
            <person name="Bitard-Feildel T."/>
            <person name="Chao H."/>
            <person name="Childers C.P."/>
            <person name="Dinh H."/>
            <person name="Doddapaneni H."/>
            <person name="Dugan S."/>
            <person name="Gowin J."/>
            <person name="Greiner C."/>
            <person name="Han Y."/>
            <person name="Hu H."/>
            <person name="Hughes D.S.T."/>
            <person name="Huylmans A.-K."/>
            <person name="Kemena C."/>
            <person name="Kremer L.P.M."/>
            <person name="Lee S.L."/>
            <person name="Lopez-Ezquerra A."/>
            <person name="Mallet L."/>
            <person name="Monroy-Kuhn J.M."/>
            <person name="Moser A."/>
            <person name="Murali S.C."/>
            <person name="Muzny D.M."/>
            <person name="Otani S."/>
            <person name="Piulachs M.-D."/>
            <person name="Poelchau M."/>
            <person name="Qu J."/>
            <person name="Schaub F."/>
            <person name="Wada-Katsumata A."/>
            <person name="Worley K.C."/>
            <person name="Xie Q."/>
            <person name="Ylla G."/>
            <person name="Poulsen M."/>
            <person name="Gibbs R.A."/>
            <person name="Schal C."/>
            <person name="Richards S."/>
            <person name="Belles X."/>
            <person name="Korb J."/>
            <person name="Bornberg-Bauer E."/>
        </authorList>
    </citation>
    <scope>NUCLEOTIDE SEQUENCE [LARGE SCALE GENOMIC DNA]</scope>
    <source>
        <tissue evidence="14">Whole body</tissue>
    </source>
</reference>
<dbReference type="Gene3D" id="3.40.50.150">
    <property type="entry name" value="Vaccinia Virus protein VP39"/>
    <property type="match status" value="1"/>
</dbReference>
<keyword evidence="15" id="KW-1185">Reference proteome</keyword>
<comment type="caution">
    <text evidence="14">The sequence shown here is derived from an EMBL/GenBank/DDBJ whole genome shotgun (WGS) entry which is preliminary data.</text>
</comment>
<dbReference type="EMBL" id="NEVH01014842">
    <property type="protein sequence ID" value="PNF27458.1"/>
    <property type="molecule type" value="Genomic_DNA"/>
</dbReference>
<feature type="compositionally biased region" description="Low complexity" evidence="13">
    <location>
        <begin position="945"/>
        <end position="959"/>
    </location>
</feature>
<evidence type="ECO:0000256" key="2">
    <source>
        <dbReference type="ARBA" id="ARBA00009026"/>
    </source>
</evidence>
<evidence type="ECO:0000256" key="3">
    <source>
        <dbReference type="ARBA" id="ARBA00021330"/>
    </source>
</evidence>
<dbReference type="FunFam" id="3.40.50.150:FF:000124">
    <property type="entry name" value="HEN methyltransferase 1"/>
    <property type="match status" value="1"/>
</dbReference>
<dbReference type="OrthoDB" id="2154311at2759"/>
<dbReference type="GO" id="GO:0046872">
    <property type="term" value="F:metal ion binding"/>
    <property type="evidence" value="ECO:0007669"/>
    <property type="project" value="UniProtKB-KW"/>
</dbReference>
<evidence type="ECO:0000256" key="12">
    <source>
        <dbReference type="ARBA" id="ARBA00048418"/>
    </source>
</evidence>
<feature type="compositionally biased region" description="Acidic residues" evidence="13">
    <location>
        <begin position="783"/>
        <end position="804"/>
    </location>
</feature>
<evidence type="ECO:0000256" key="11">
    <source>
        <dbReference type="ARBA" id="ARBA00035025"/>
    </source>
</evidence>
<dbReference type="PANTHER" id="PTHR21404">
    <property type="entry name" value="HEN1"/>
    <property type="match status" value="1"/>
</dbReference>
<keyword evidence="6" id="KW-0949">S-adenosyl-L-methionine</keyword>
<evidence type="ECO:0000256" key="7">
    <source>
        <dbReference type="ARBA" id="ARBA00022723"/>
    </source>
</evidence>
<dbReference type="GO" id="GO:0001510">
    <property type="term" value="P:RNA methylation"/>
    <property type="evidence" value="ECO:0007669"/>
    <property type="project" value="InterPro"/>
</dbReference>
<evidence type="ECO:0000313" key="15">
    <source>
        <dbReference type="Proteomes" id="UP000235965"/>
    </source>
</evidence>
<dbReference type="InterPro" id="IPR029063">
    <property type="entry name" value="SAM-dependent_MTases_sf"/>
</dbReference>
<keyword evidence="7" id="KW-0479">Metal-binding</keyword>
<organism evidence="14 15">
    <name type="scientific">Cryptotermes secundus</name>
    <dbReference type="NCBI Taxonomy" id="105785"/>
    <lineage>
        <taxon>Eukaryota</taxon>
        <taxon>Metazoa</taxon>
        <taxon>Ecdysozoa</taxon>
        <taxon>Arthropoda</taxon>
        <taxon>Hexapoda</taxon>
        <taxon>Insecta</taxon>
        <taxon>Pterygota</taxon>
        <taxon>Neoptera</taxon>
        <taxon>Polyneoptera</taxon>
        <taxon>Dictyoptera</taxon>
        <taxon>Blattodea</taxon>
        <taxon>Blattoidea</taxon>
        <taxon>Termitoidae</taxon>
        <taxon>Kalotermitidae</taxon>
        <taxon>Cryptotermitinae</taxon>
        <taxon>Cryptotermes</taxon>
    </lineage>
</organism>
<dbReference type="GO" id="GO:0005737">
    <property type="term" value="C:cytoplasm"/>
    <property type="evidence" value="ECO:0007669"/>
    <property type="project" value="TreeGrafter"/>
</dbReference>
<keyword evidence="5" id="KW-0808">Transferase</keyword>
<dbReference type="GO" id="GO:0034587">
    <property type="term" value="P:piRNA processing"/>
    <property type="evidence" value="ECO:0007669"/>
    <property type="project" value="TreeGrafter"/>
</dbReference>
<comment type="cofactor">
    <cofactor evidence="1">
        <name>Mg(2+)</name>
        <dbReference type="ChEBI" id="CHEBI:18420"/>
    </cofactor>
</comment>
<dbReference type="PANTHER" id="PTHR21404:SF3">
    <property type="entry name" value="SMALL RNA 2'-O-METHYLTRANSFERASE"/>
    <property type="match status" value="1"/>
</dbReference>
<feature type="region of interest" description="Disordered" evidence="13">
    <location>
        <begin position="783"/>
        <end position="811"/>
    </location>
</feature>
<dbReference type="SUPFAM" id="SSF53335">
    <property type="entry name" value="S-adenosyl-L-methionine-dependent methyltransferases"/>
    <property type="match status" value="1"/>
</dbReference>
<comment type="similarity">
    <text evidence="2">Belongs to the methyltransferase superfamily. HEN1 family.</text>
</comment>
<dbReference type="GO" id="GO:0003723">
    <property type="term" value="F:RNA binding"/>
    <property type="evidence" value="ECO:0007669"/>
    <property type="project" value="UniProtKB-KW"/>
</dbReference>
<dbReference type="InterPro" id="IPR026610">
    <property type="entry name" value="Hen1"/>
</dbReference>
<keyword evidence="10" id="KW-0943">RNA-mediated gene silencing</keyword>
<keyword evidence="4" id="KW-0489">Methyltransferase</keyword>